<organism evidence="12 13">
    <name type="scientific">Limulus polyphemus</name>
    <name type="common">Atlantic horseshoe crab</name>
    <dbReference type="NCBI Taxonomy" id="6850"/>
    <lineage>
        <taxon>Eukaryota</taxon>
        <taxon>Metazoa</taxon>
        <taxon>Ecdysozoa</taxon>
        <taxon>Arthropoda</taxon>
        <taxon>Chelicerata</taxon>
        <taxon>Merostomata</taxon>
        <taxon>Xiphosura</taxon>
        <taxon>Limulidae</taxon>
        <taxon>Limulus</taxon>
    </lineage>
</organism>
<dbReference type="Proteomes" id="UP000694941">
    <property type="component" value="Unplaced"/>
</dbReference>
<evidence type="ECO:0000256" key="6">
    <source>
        <dbReference type="ARBA" id="ARBA00023054"/>
    </source>
</evidence>
<keyword evidence="7 9" id="KW-0505">Motor protein</keyword>
<feature type="coiled-coil region" evidence="10">
    <location>
        <begin position="398"/>
        <end position="541"/>
    </location>
</feature>
<feature type="binding site" evidence="9">
    <location>
        <begin position="93"/>
        <end position="100"/>
    </location>
    <ligand>
        <name>ATP</name>
        <dbReference type="ChEBI" id="CHEBI:30616"/>
    </ligand>
</feature>
<gene>
    <name evidence="13" type="primary">LOC106469163</name>
</gene>
<dbReference type="SMART" id="SM00129">
    <property type="entry name" value="KISc"/>
    <property type="match status" value="1"/>
</dbReference>
<dbReference type="PROSITE" id="PS50067">
    <property type="entry name" value="KINESIN_MOTOR_2"/>
    <property type="match status" value="1"/>
</dbReference>
<sequence>MLKSSSECVKVVVRCRPISEKEISEGYERVVDMFPERGVVEIKNQKNGEVPKQFTFDAVYDWNSKQSDLYDETFRPLIDSVLQGFNGTIFAYGQTGTGKTYTMEGVRSDPERKGVIPNSFEHIFSHIARSENQEYLVRVSYLEIYQEEVRDLLVKDQTKRLELKEKPDVGVYVKDLSSFVCKSVKEVEHVMTVGNQNRSIGATNMNLHSSRSHAIFIITIEHCEGERQKEAIKINLSLSALGNVISALVDGKSSHIPYRDSKLTRLLQDSLGGNAKTVMVANIGPASYNYDESLTTLRYANRAKNIKNKPRVNEDPKDALLREFQEEIARLKSQLETKSLKRKKKHRLKDEIENKFIDEDRNVDGEDEGEGEEEFLKEQETKLEAEWQAIMNDQNLITEEKQKLLNETQKKQVQLKKEQEARDKVISKIKTMQSKLLSGGKNIIDHTNEQQRALEQRKQEIAEQKRREREMLQKLDDQEETTLEIRETYSSLQQEVEVKTRKLKKLFAKLQAVKGEIQDLQEEHSHERQELEQTQNELTKELKLKYLIIENFIPSGEKNKILSRVTFDEDDDQWKLIPLSQVNGLQQLTKRPVSAAGYRRPVSEYAKLAAAMGGNPRYKGENILQVELDMPSRTTREYDAPSVGPHVRAAVDAALRGEEDVDIDASVSIFQTDGHVRASRKDRTMKYSRPKSWKRPQFEVPGTTSHFSQFRGLVPK</sequence>
<keyword evidence="8" id="KW-0206">Cytoskeleton</keyword>
<dbReference type="GeneID" id="106469163"/>
<protein>
    <submittedName>
        <fullName evidence="13">Kinesin-like protein KIF3B isoform X3</fullName>
    </submittedName>
</protein>
<evidence type="ECO:0000256" key="7">
    <source>
        <dbReference type="ARBA" id="ARBA00023175"/>
    </source>
</evidence>
<evidence type="ECO:0000256" key="1">
    <source>
        <dbReference type="ARBA" id="ARBA00004245"/>
    </source>
</evidence>
<dbReference type="PANTHER" id="PTHR47969:SF21">
    <property type="entry name" value="KINESIN-LIKE PROTEIN"/>
    <property type="match status" value="1"/>
</dbReference>
<evidence type="ECO:0000256" key="8">
    <source>
        <dbReference type="ARBA" id="ARBA00023212"/>
    </source>
</evidence>
<keyword evidence="12" id="KW-1185">Reference proteome</keyword>
<dbReference type="RefSeq" id="XP_022253310.1">
    <property type="nucleotide sequence ID" value="XM_022397602.1"/>
</dbReference>
<evidence type="ECO:0000256" key="3">
    <source>
        <dbReference type="ARBA" id="ARBA00022701"/>
    </source>
</evidence>
<proteinExistence type="inferred from homology"/>
<dbReference type="Pfam" id="PF00225">
    <property type="entry name" value="Kinesin"/>
    <property type="match status" value="1"/>
</dbReference>
<dbReference type="InterPro" id="IPR027640">
    <property type="entry name" value="Kinesin-like_fam"/>
</dbReference>
<name>A0ABM1TBQ4_LIMPO</name>
<evidence type="ECO:0000313" key="12">
    <source>
        <dbReference type="Proteomes" id="UP000694941"/>
    </source>
</evidence>
<evidence type="ECO:0000259" key="11">
    <source>
        <dbReference type="PROSITE" id="PS50067"/>
    </source>
</evidence>
<evidence type="ECO:0000256" key="5">
    <source>
        <dbReference type="ARBA" id="ARBA00022840"/>
    </source>
</evidence>
<evidence type="ECO:0000256" key="10">
    <source>
        <dbReference type="SAM" id="Coils"/>
    </source>
</evidence>
<dbReference type="PRINTS" id="PR00380">
    <property type="entry name" value="KINESINHEAVY"/>
</dbReference>
<dbReference type="Gene3D" id="3.40.850.10">
    <property type="entry name" value="Kinesin motor domain"/>
    <property type="match status" value="1"/>
</dbReference>
<keyword evidence="6 10" id="KW-0175">Coiled coil</keyword>
<dbReference type="PANTHER" id="PTHR47969">
    <property type="entry name" value="CHROMOSOME-ASSOCIATED KINESIN KIF4A-RELATED"/>
    <property type="match status" value="1"/>
</dbReference>
<feature type="domain" description="Kinesin motor" evidence="11">
    <location>
        <begin position="8"/>
        <end position="306"/>
    </location>
</feature>
<evidence type="ECO:0000256" key="4">
    <source>
        <dbReference type="ARBA" id="ARBA00022741"/>
    </source>
</evidence>
<reference evidence="13" key="1">
    <citation type="submission" date="2025-08" db="UniProtKB">
        <authorList>
            <consortium name="RefSeq"/>
        </authorList>
    </citation>
    <scope>IDENTIFICATION</scope>
    <source>
        <tissue evidence="13">Muscle</tissue>
    </source>
</reference>
<evidence type="ECO:0000313" key="13">
    <source>
        <dbReference type="RefSeq" id="XP_022253310.1"/>
    </source>
</evidence>
<evidence type="ECO:0000256" key="9">
    <source>
        <dbReference type="PROSITE-ProRule" id="PRU00283"/>
    </source>
</evidence>
<dbReference type="InterPro" id="IPR027417">
    <property type="entry name" value="P-loop_NTPase"/>
</dbReference>
<dbReference type="InterPro" id="IPR001752">
    <property type="entry name" value="Kinesin_motor_dom"/>
</dbReference>
<evidence type="ECO:0000256" key="2">
    <source>
        <dbReference type="ARBA" id="ARBA00022490"/>
    </source>
</evidence>
<comment type="similarity">
    <text evidence="9">Belongs to the TRAFAC class myosin-kinesin ATPase superfamily. Kinesin family.</text>
</comment>
<keyword evidence="2" id="KW-0963">Cytoplasm</keyword>
<keyword evidence="4 9" id="KW-0547">Nucleotide-binding</keyword>
<dbReference type="InterPro" id="IPR036961">
    <property type="entry name" value="Kinesin_motor_dom_sf"/>
</dbReference>
<comment type="subcellular location">
    <subcellularLocation>
        <location evidence="1">Cytoplasm</location>
        <location evidence="1">Cytoskeleton</location>
    </subcellularLocation>
</comment>
<accession>A0ABM1TBQ4</accession>
<keyword evidence="5 9" id="KW-0067">ATP-binding</keyword>
<keyword evidence="3" id="KW-0493">Microtubule</keyword>
<dbReference type="SUPFAM" id="SSF52540">
    <property type="entry name" value="P-loop containing nucleoside triphosphate hydrolases"/>
    <property type="match status" value="1"/>
</dbReference>